<comment type="caution">
    <text evidence="1">The sequence shown here is derived from an EMBL/GenBank/DDBJ whole genome shotgun (WGS) entry which is preliminary data.</text>
</comment>
<accession>A0A846Y7E3</accession>
<evidence type="ECO:0000313" key="2">
    <source>
        <dbReference type="Proteomes" id="UP000565711"/>
    </source>
</evidence>
<dbReference type="Proteomes" id="UP000565711">
    <property type="component" value="Unassembled WGS sequence"/>
</dbReference>
<protein>
    <submittedName>
        <fullName evidence="1">Uncharacterized protein</fullName>
    </submittedName>
</protein>
<evidence type="ECO:0000313" key="1">
    <source>
        <dbReference type="EMBL" id="NKY53734.1"/>
    </source>
</evidence>
<reference evidence="1 2" key="1">
    <citation type="submission" date="2020-04" db="EMBL/GenBank/DDBJ databases">
        <title>MicrobeNet Type strains.</title>
        <authorList>
            <person name="Nicholson A.C."/>
        </authorList>
    </citation>
    <scope>NUCLEOTIDE SEQUENCE [LARGE SCALE GENOMIC DNA]</scope>
    <source>
        <strain evidence="1 2">JCM 12354</strain>
    </source>
</reference>
<gene>
    <name evidence="1" type="ORF">HGA08_26405</name>
</gene>
<dbReference type="RefSeq" id="WP_067878303.1">
    <property type="nucleotide sequence ID" value="NZ_JAAXOP010000020.1"/>
</dbReference>
<keyword evidence="2" id="KW-1185">Reference proteome</keyword>
<dbReference type="AlphaFoldDB" id="A0A846Y7E3"/>
<organism evidence="1 2">
    <name type="scientific">Nocardia vermiculata</name>
    <dbReference type="NCBI Taxonomy" id="257274"/>
    <lineage>
        <taxon>Bacteria</taxon>
        <taxon>Bacillati</taxon>
        <taxon>Actinomycetota</taxon>
        <taxon>Actinomycetes</taxon>
        <taxon>Mycobacteriales</taxon>
        <taxon>Nocardiaceae</taxon>
        <taxon>Nocardia</taxon>
    </lineage>
</organism>
<sequence>MSAGSGDRDSGDSMNPTVAEVVGAWELPAEATVAVQIRDGILQAIGQGYDDPQLVADLAVGPLVIALGRLEVELTEAHRRIANLERVVLDTGESD</sequence>
<name>A0A846Y7E3_9NOCA</name>
<dbReference type="EMBL" id="JAAXOP010000020">
    <property type="protein sequence ID" value="NKY53734.1"/>
    <property type="molecule type" value="Genomic_DNA"/>
</dbReference>
<proteinExistence type="predicted"/>